<dbReference type="GO" id="GO:0010181">
    <property type="term" value="F:FMN binding"/>
    <property type="evidence" value="ECO:0007669"/>
    <property type="project" value="InterPro"/>
</dbReference>
<gene>
    <name evidence="3" type="ORF">SAMN05216215_106026</name>
</gene>
<evidence type="ECO:0000256" key="1">
    <source>
        <dbReference type="ARBA" id="ARBA00023002"/>
    </source>
</evidence>
<dbReference type="OrthoDB" id="6401628at2"/>
<evidence type="ECO:0000259" key="2">
    <source>
        <dbReference type="SMART" id="SM00903"/>
    </source>
</evidence>
<dbReference type="STRING" id="418495.SAMN05216215_106026"/>
<sequence length="170" mass="18110">MPELTPVQREFRAAMANLSAAVNVVTTDGAHGLAGMTVSAACSVTDSPPTVLVCVNRSSRSHDVLVANGRICVNVLGAEQEELAMHFAGATKVPTAQRFTEDCWDLDSEGVPVLRDSPASIIGRIIAEQTQGSHSVMFVEVDKVLTREDSGALVYFQRRFHSLAAPSLSA</sequence>
<feature type="domain" description="Flavin reductase like" evidence="2">
    <location>
        <begin position="15"/>
        <end position="162"/>
    </location>
</feature>
<evidence type="ECO:0000313" key="4">
    <source>
        <dbReference type="Proteomes" id="UP000199529"/>
    </source>
</evidence>
<dbReference type="AlphaFoldDB" id="A0A1H3S5I2"/>
<dbReference type="InterPro" id="IPR002563">
    <property type="entry name" value="Flavin_Rdtase-like_dom"/>
</dbReference>
<dbReference type="PANTHER" id="PTHR30466">
    <property type="entry name" value="FLAVIN REDUCTASE"/>
    <property type="match status" value="1"/>
</dbReference>
<proteinExistence type="predicted"/>
<name>A0A1H3S5I2_9PSEU</name>
<dbReference type="Pfam" id="PF01613">
    <property type="entry name" value="Flavin_Reduct"/>
    <property type="match status" value="1"/>
</dbReference>
<dbReference type="RefSeq" id="WP_093276151.1">
    <property type="nucleotide sequence ID" value="NZ_FNOK01000060.1"/>
</dbReference>
<dbReference type="SUPFAM" id="SSF50475">
    <property type="entry name" value="FMN-binding split barrel"/>
    <property type="match status" value="1"/>
</dbReference>
<evidence type="ECO:0000313" key="3">
    <source>
        <dbReference type="EMBL" id="SDZ32761.1"/>
    </source>
</evidence>
<reference evidence="4" key="1">
    <citation type="submission" date="2016-10" db="EMBL/GenBank/DDBJ databases">
        <authorList>
            <person name="Varghese N."/>
            <person name="Submissions S."/>
        </authorList>
    </citation>
    <scope>NUCLEOTIDE SEQUENCE [LARGE SCALE GENOMIC DNA]</scope>
    <source>
        <strain evidence="4">CGMCC 4.3530</strain>
    </source>
</reference>
<dbReference type="GO" id="GO:0006208">
    <property type="term" value="P:pyrimidine nucleobase catabolic process"/>
    <property type="evidence" value="ECO:0007669"/>
    <property type="project" value="TreeGrafter"/>
</dbReference>
<dbReference type="PANTHER" id="PTHR30466:SF1">
    <property type="entry name" value="FMN REDUCTASE (NADH) RUTF"/>
    <property type="match status" value="1"/>
</dbReference>
<protein>
    <submittedName>
        <fullName evidence="3">Flavin reductase (NADH)</fullName>
    </submittedName>
</protein>
<dbReference type="EMBL" id="FNOK01000060">
    <property type="protein sequence ID" value="SDZ32761.1"/>
    <property type="molecule type" value="Genomic_DNA"/>
</dbReference>
<accession>A0A1H3S5I2</accession>
<keyword evidence="4" id="KW-1185">Reference proteome</keyword>
<dbReference type="GO" id="GO:0042602">
    <property type="term" value="F:riboflavin reductase (NADPH) activity"/>
    <property type="evidence" value="ECO:0007669"/>
    <property type="project" value="TreeGrafter"/>
</dbReference>
<organism evidence="3 4">
    <name type="scientific">Saccharopolyspora shandongensis</name>
    <dbReference type="NCBI Taxonomy" id="418495"/>
    <lineage>
        <taxon>Bacteria</taxon>
        <taxon>Bacillati</taxon>
        <taxon>Actinomycetota</taxon>
        <taxon>Actinomycetes</taxon>
        <taxon>Pseudonocardiales</taxon>
        <taxon>Pseudonocardiaceae</taxon>
        <taxon>Saccharopolyspora</taxon>
    </lineage>
</organism>
<dbReference type="Proteomes" id="UP000199529">
    <property type="component" value="Unassembled WGS sequence"/>
</dbReference>
<dbReference type="SMART" id="SM00903">
    <property type="entry name" value="Flavin_Reduct"/>
    <property type="match status" value="1"/>
</dbReference>
<dbReference type="InterPro" id="IPR012349">
    <property type="entry name" value="Split_barrel_FMN-bd"/>
</dbReference>
<keyword evidence="1" id="KW-0560">Oxidoreductase</keyword>
<dbReference type="InterPro" id="IPR050268">
    <property type="entry name" value="NADH-dep_flavin_reductase"/>
</dbReference>
<dbReference type="Gene3D" id="2.30.110.10">
    <property type="entry name" value="Electron Transport, Fmn-binding Protein, Chain A"/>
    <property type="match status" value="1"/>
</dbReference>